<organism evidence="2">
    <name type="scientific">Cacopsylla melanoneura</name>
    <dbReference type="NCBI Taxonomy" id="428564"/>
    <lineage>
        <taxon>Eukaryota</taxon>
        <taxon>Metazoa</taxon>
        <taxon>Ecdysozoa</taxon>
        <taxon>Arthropoda</taxon>
        <taxon>Hexapoda</taxon>
        <taxon>Insecta</taxon>
        <taxon>Pterygota</taxon>
        <taxon>Neoptera</taxon>
        <taxon>Paraneoptera</taxon>
        <taxon>Hemiptera</taxon>
        <taxon>Sternorrhyncha</taxon>
        <taxon>Psylloidea</taxon>
        <taxon>Psyllidae</taxon>
        <taxon>Psyllinae</taxon>
        <taxon>Cacopsylla</taxon>
    </lineage>
</organism>
<dbReference type="EMBL" id="HBUF01364835">
    <property type="protein sequence ID" value="CAG6722989.1"/>
    <property type="molecule type" value="Transcribed_RNA"/>
</dbReference>
<name>A0A8D8Y8X8_9HEMI</name>
<sequence>MADKNYTIVLSETSLDKIISFKNDLLSEKLVAGAYLKKSLDTFSKQGVSLEQMSNEQFIDLLLSTKLPKVFGSSIKCDGTDWTRTELLVLGDVNIAMPVEIYDNGVWVLSDGHFRTHDPPLQGELLFTPGPLLRGKKMKLPPDLEEISTGASIDQNKYNSMIDRRMTPLLYHANDKAKKEKVSALITIPGVGCGVFAGKYKGQMGERLNKALQYIVTNHAIHWTHISCIYYDPFEECKNEQVVVHSVNYRVRPRKYNPDRSQLMDPKQYQEPGDDFSKCKLFKIVAWDHVSFPGNNFFEKNSRRTDDGVSAAATNSMEVITGVKGNYVRGKYLPPRGKTEWKQVVQENQITLRAKGNVNIATKEGSYVDLSEFECREPPRKK</sequence>
<accession>A0A8D8Y8X8</accession>
<evidence type="ECO:0000259" key="1">
    <source>
        <dbReference type="Pfam" id="PF24754"/>
    </source>
</evidence>
<dbReference type="InterPro" id="IPR057098">
    <property type="entry name" value="MavL"/>
</dbReference>
<feature type="domain" description="Macrodomain effector MavL" evidence="1">
    <location>
        <begin position="6"/>
        <end position="336"/>
    </location>
</feature>
<dbReference type="Pfam" id="PF24754">
    <property type="entry name" value="MavL"/>
    <property type="match status" value="1"/>
</dbReference>
<proteinExistence type="predicted"/>
<evidence type="ECO:0000313" key="2">
    <source>
        <dbReference type="EMBL" id="CAG6722989.1"/>
    </source>
</evidence>
<reference evidence="2" key="1">
    <citation type="submission" date="2021-05" db="EMBL/GenBank/DDBJ databases">
        <authorList>
            <person name="Alioto T."/>
            <person name="Alioto T."/>
            <person name="Gomez Garrido J."/>
        </authorList>
    </citation>
    <scope>NUCLEOTIDE SEQUENCE</scope>
</reference>
<protein>
    <recommendedName>
        <fullName evidence="1">Macrodomain effector MavL domain-containing protein</fullName>
    </recommendedName>
</protein>
<dbReference type="AlphaFoldDB" id="A0A8D8Y8X8"/>